<gene>
    <name evidence="2" type="ORF">MNEG_9277</name>
</gene>
<evidence type="ECO:0000259" key="1">
    <source>
        <dbReference type="Pfam" id="PF03949"/>
    </source>
</evidence>
<name>A0A0D2KT72_9CHLO</name>
<dbReference type="GeneID" id="25742152"/>
<dbReference type="AlphaFoldDB" id="A0A0D2KT72"/>
<sequence>MPCPSLPSAILQCRDSLVFRPRGRAAAAIPKLVRQEDLAKGLTYPRIKEIRAISAAVAVAVIKAAAEDVQVLRKGALKALAKGDAALLHWVKGHMYSPFEYRSLAYRPPGVGE</sequence>
<feature type="domain" description="Malic enzyme NAD-binding" evidence="1">
    <location>
        <begin position="24"/>
        <end position="65"/>
    </location>
</feature>
<organism evidence="2 3">
    <name type="scientific">Monoraphidium neglectum</name>
    <dbReference type="NCBI Taxonomy" id="145388"/>
    <lineage>
        <taxon>Eukaryota</taxon>
        <taxon>Viridiplantae</taxon>
        <taxon>Chlorophyta</taxon>
        <taxon>core chlorophytes</taxon>
        <taxon>Chlorophyceae</taxon>
        <taxon>CS clade</taxon>
        <taxon>Sphaeropleales</taxon>
        <taxon>Selenastraceae</taxon>
        <taxon>Monoraphidium</taxon>
    </lineage>
</organism>
<proteinExistence type="predicted"/>
<dbReference type="KEGG" id="mng:MNEG_9277"/>
<dbReference type="EMBL" id="KK102098">
    <property type="protein sequence ID" value="KIY98683.1"/>
    <property type="molecule type" value="Genomic_DNA"/>
</dbReference>
<dbReference type="SUPFAM" id="SSF51735">
    <property type="entry name" value="NAD(P)-binding Rossmann-fold domains"/>
    <property type="match status" value="1"/>
</dbReference>
<dbReference type="InterPro" id="IPR036291">
    <property type="entry name" value="NAD(P)-bd_dom_sf"/>
</dbReference>
<evidence type="ECO:0000313" key="3">
    <source>
        <dbReference type="Proteomes" id="UP000054498"/>
    </source>
</evidence>
<dbReference type="InterPro" id="IPR012302">
    <property type="entry name" value="Malic_NAD-bd"/>
</dbReference>
<dbReference type="Proteomes" id="UP000054498">
    <property type="component" value="Unassembled WGS sequence"/>
</dbReference>
<dbReference type="GO" id="GO:0051287">
    <property type="term" value="F:NAD binding"/>
    <property type="evidence" value="ECO:0007669"/>
    <property type="project" value="InterPro"/>
</dbReference>
<accession>A0A0D2KT72</accession>
<reference evidence="2 3" key="1">
    <citation type="journal article" date="2013" name="BMC Genomics">
        <title>Reconstruction of the lipid metabolism for the microalga Monoraphidium neglectum from its genome sequence reveals characteristics suitable for biofuel production.</title>
        <authorList>
            <person name="Bogen C."/>
            <person name="Al-Dilaimi A."/>
            <person name="Albersmeier A."/>
            <person name="Wichmann J."/>
            <person name="Grundmann M."/>
            <person name="Rupp O."/>
            <person name="Lauersen K.J."/>
            <person name="Blifernez-Klassen O."/>
            <person name="Kalinowski J."/>
            <person name="Goesmann A."/>
            <person name="Mussgnug J.H."/>
            <person name="Kruse O."/>
        </authorList>
    </citation>
    <scope>NUCLEOTIDE SEQUENCE [LARGE SCALE GENOMIC DNA]</scope>
    <source>
        <strain evidence="2 3">SAG 48.87</strain>
    </source>
</reference>
<dbReference type="Pfam" id="PF03949">
    <property type="entry name" value="Malic_M"/>
    <property type="match status" value="1"/>
</dbReference>
<dbReference type="RefSeq" id="XP_013897703.1">
    <property type="nucleotide sequence ID" value="XM_014042249.1"/>
</dbReference>
<dbReference type="Gene3D" id="3.40.50.720">
    <property type="entry name" value="NAD(P)-binding Rossmann-like Domain"/>
    <property type="match status" value="1"/>
</dbReference>
<keyword evidence="3" id="KW-1185">Reference proteome</keyword>
<protein>
    <recommendedName>
        <fullName evidence="1">Malic enzyme NAD-binding domain-containing protein</fullName>
    </recommendedName>
</protein>
<evidence type="ECO:0000313" key="2">
    <source>
        <dbReference type="EMBL" id="KIY98683.1"/>
    </source>
</evidence>
<dbReference type="STRING" id="145388.A0A0D2KT72"/>